<dbReference type="InterPro" id="IPR003018">
    <property type="entry name" value="GAF"/>
</dbReference>
<dbReference type="eggNOG" id="COG5002">
    <property type="taxonomic scope" value="Bacteria"/>
</dbReference>
<accession>K6X2P4</accession>
<dbReference type="InterPro" id="IPR003661">
    <property type="entry name" value="HisK_dim/P_dom"/>
</dbReference>
<evidence type="ECO:0000256" key="4">
    <source>
        <dbReference type="ARBA" id="ARBA00022553"/>
    </source>
</evidence>
<comment type="subcellular location">
    <subcellularLocation>
        <location evidence="2">Cell membrane</location>
    </subcellularLocation>
</comment>
<dbReference type="NCBIfam" id="TIGR00229">
    <property type="entry name" value="sensory_box"/>
    <property type="match status" value="1"/>
</dbReference>
<keyword evidence="4" id="KW-0597">Phosphoprotein</keyword>
<dbReference type="SUPFAM" id="SSF55874">
    <property type="entry name" value="ATPase domain of HSP90 chaperone/DNA topoisomerase II/histidine kinase"/>
    <property type="match status" value="1"/>
</dbReference>
<evidence type="ECO:0000256" key="5">
    <source>
        <dbReference type="ARBA" id="ARBA00022679"/>
    </source>
</evidence>
<dbReference type="PANTHER" id="PTHR43047:SF64">
    <property type="entry name" value="HISTIDINE KINASE CONTAINING CHEY-HOMOLOGOUS RECEIVER DOMAIN AND PAS DOMAIN-RELATED"/>
    <property type="match status" value="1"/>
</dbReference>
<dbReference type="PROSITE" id="PS50112">
    <property type="entry name" value="PAS"/>
    <property type="match status" value="1"/>
</dbReference>
<dbReference type="Gene3D" id="3.30.565.10">
    <property type="entry name" value="Histidine kinase-like ATPase, C-terminal domain"/>
    <property type="match status" value="1"/>
</dbReference>
<evidence type="ECO:0000256" key="3">
    <source>
        <dbReference type="ARBA" id="ARBA00012438"/>
    </source>
</evidence>
<dbReference type="SMART" id="SM00091">
    <property type="entry name" value="PAS"/>
    <property type="match status" value="1"/>
</dbReference>
<dbReference type="InterPro" id="IPR036097">
    <property type="entry name" value="HisK_dim/P_sf"/>
</dbReference>
<comment type="catalytic activity">
    <reaction evidence="1">
        <text>ATP + protein L-histidine = ADP + protein N-phospho-L-histidine.</text>
        <dbReference type="EC" id="2.7.13.3"/>
    </reaction>
</comment>
<evidence type="ECO:0000256" key="7">
    <source>
        <dbReference type="ARBA" id="ARBA00023012"/>
    </source>
</evidence>
<reference evidence="10 11" key="1">
    <citation type="submission" date="2012-08" db="EMBL/GenBank/DDBJ databases">
        <title>Whole genome shotgun sequence of Gordonia rhizosphera NBRC 16068.</title>
        <authorList>
            <person name="Takarada H."/>
            <person name="Isaki S."/>
            <person name="Hosoyama A."/>
            <person name="Tsuchikane K."/>
            <person name="Katsumata H."/>
            <person name="Baba S."/>
            <person name="Ohji S."/>
            <person name="Yamazaki S."/>
            <person name="Fujita N."/>
        </authorList>
    </citation>
    <scope>NUCLEOTIDE SEQUENCE [LARGE SCALE GENOMIC DNA]</scope>
    <source>
        <strain evidence="10 11">NBRC 16068</strain>
    </source>
</reference>
<dbReference type="Pfam" id="PF13426">
    <property type="entry name" value="PAS_9"/>
    <property type="match status" value="1"/>
</dbReference>
<keyword evidence="7" id="KW-0902">Two-component regulatory system</keyword>
<dbReference type="CDD" id="cd00075">
    <property type="entry name" value="HATPase"/>
    <property type="match status" value="1"/>
</dbReference>
<protein>
    <recommendedName>
        <fullName evidence="3">histidine kinase</fullName>
        <ecNumber evidence="3">2.7.13.3</ecNumber>
    </recommendedName>
</protein>
<evidence type="ECO:0000259" key="8">
    <source>
        <dbReference type="PROSITE" id="PS50109"/>
    </source>
</evidence>
<dbReference type="GO" id="GO:0000155">
    <property type="term" value="F:phosphorelay sensor kinase activity"/>
    <property type="evidence" value="ECO:0007669"/>
    <property type="project" value="InterPro"/>
</dbReference>
<dbReference type="SUPFAM" id="SSF55785">
    <property type="entry name" value="PYP-like sensor domain (PAS domain)"/>
    <property type="match status" value="1"/>
</dbReference>
<dbReference type="Pfam" id="PF00512">
    <property type="entry name" value="HisKA"/>
    <property type="match status" value="1"/>
</dbReference>
<dbReference type="PROSITE" id="PS50109">
    <property type="entry name" value="HIS_KIN"/>
    <property type="match status" value="1"/>
</dbReference>
<dbReference type="EMBL" id="BAHC01000205">
    <property type="protein sequence ID" value="GAB93079.1"/>
    <property type="molecule type" value="Genomic_DNA"/>
</dbReference>
<evidence type="ECO:0000313" key="10">
    <source>
        <dbReference type="EMBL" id="GAB93079.1"/>
    </source>
</evidence>
<dbReference type="InterPro" id="IPR001610">
    <property type="entry name" value="PAC"/>
</dbReference>
<evidence type="ECO:0000259" key="9">
    <source>
        <dbReference type="PROSITE" id="PS50112"/>
    </source>
</evidence>
<dbReference type="SMART" id="SM00388">
    <property type="entry name" value="HisKA"/>
    <property type="match status" value="1"/>
</dbReference>
<dbReference type="SUPFAM" id="SSF47384">
    <property type="entry name" value="Homodimeric domain of signal transducing histidine kinase"/>
    <property type="match status" value="1"/>
</dbReference>
<dbReference type="InterPro" id="IPR036890">
    <property type="entry name" value="HATPase_C_sf"/>
</dbReference>
<dbReference type="PRINTS" id="PR00344">
    <property type="entry name" value="BCTRLSENSOR"/>
</dbReference>
<feature type="domain" description="Histidine kinase" evidence="8">
    <location>
        <begin position="315"/>
        <end position="533"/>
    </location>
</feature>
<name>K6X2P4_9ACTN</name>
<dbReference type="STRING" id="1108045.GORHZ_205_00210"/>
<dbReference type="InterPro" id="IPR003594">
    <property type="entry name" value="HATPase_dom"/>
</dbReference>
<dbReference type="PANTHER" id="PTHR43047">
    <property type="entry name" value="TWO-COMPONENT HISTIDINE PROTEIN KINASE"/>
    <property type="match status" value="1"/>
</dbReference>
<dbReference type="Proteomes" id="UP000008363">
    <property type="component" value="Unassembled WGS sequence"/>
</dbReference>
<gene>
    <name evidence="10" type="ORF">GORHZ_205_00210</name>
</gene>
<dbReference type="InterPro" id="IPR005467">
    <property type="entry name" value="His_kinase_dom"/>
</dbReference>
<sequence length="544" mass="58760">MEVLELVATGAPLERTLDAIIGSLEDLILGARCSILIVDPAGPTLRNGAAPNLPETYIRAIDGIRPGPRAGSCGTAAYLGEPIVAVDVRTDERWPEYRAAALDAGLVSCWSSPIFDPRGETVGTFAVYHGQSHDPSDRERRLVTRFTYLASVAIEHSRLLGDLVESEELFRRTFDDNPAGEALLDLDQRFERVNAAFAHLSGYRPAELAGRPLETVIRTVPDTDACIDSELVAQLTKCVTQQMHLQCRDGTLRPVATTISVIRSRDGLPSRLVLNVIDLTESLAAESDRRARHEAEVARQIAEDHSNAKSALLTSVSHEVRTPLQAIKGFTELLGTLDLDASRRQEALARINFAADHLLDLVTDVLDISRSEAGVLPLHVEAVGVNETVREIVHMLASAAADRDVTIEVSIDPEISVWADRGRLRQVLLNIIANAIRYGRRGGNVRIVVTPTMNEVTIEIIDDGAGIPAEYLPRMFKPFSRAEGASAPSAPVDGYGIGLMLAHGLVTAMDGAISGHNAQEGGAVFTVVLPRTSARVDSEDVAAR</sequence>
<dbReference type="Gene3D" id="3.30.450.20">
    <property type="entry name" value="PAS domain"/>
    <property type="match status" value="1"/>
</dbReference>
<dbReference type="Pfam" id="PF13185">
    <property type="entry name" value="GAF_2"/>
    <property type="match status" value="1"/>
</dbReference>
<dbReference type="SUPFAM" id="SSF55781">
    <property type="entry name" value="GAF domain-like"/>
    <property type="match status" value="1"/>
</dbReference>
<evidence type="ECO:0000256" key="2">
    <source>
        <dbReference type="ARBA" id="ARBA00004236"/>
    </source>
</evidence>
<dbReference type="EC" id="2.7.13.3" evidence="3"/>
<dbReference type="AlphaFoldDB" id="K6X2P4"/>
<dbReference type="CDD" id="cd00082">
    <property type="entry name" value="HisKA"/>
    <property type="match status" value="1"/>
</dbReference>
<evidence type="ECO:0000313" key="11">
    <source>
        <dbReference type="Proteomes" id="UP000008363"/>
    </source>
</evidence>
<dbReference type="SMART" id="SM00065">
    <property type="entry name" value="GAF"/>
    <property type="match status" value="1"/>
</dbReference>
<dbReference type="SMART" id="SM00387">
    <property type="entry name" value="HATPase_c"/>
    <property type="match status" value="1"/>
</dbReference>
<dbReference type="eggNOG" id="COG2203">
    <property type="taxonomic scope" value="Bacteria"/>
</dbReference>
<evidence type="ECO:0000256" key="6">
    <source>
        <dbReference type="ARBA" id="ARBA00022777"/>
    </source>
</evidence>
<dbReference type="SMART" id="SM00086">
    <property type="entry name" value="PAC"/>
    <property type="match status" value="1"/>
</dbReference>
<evidence type="ECO:0000256" key="1">
    <source>
        <dbReference type="ARBA" id="ARBA00000085"/>
    </source>
</evidence>
<dbReference type="InterPro" id="IPR035965">
    <property type="entry name" value="PAS-like_dom_sf"/>
</dbReference>
<keyword evidence="5" id="KW-0808">Transferase</keyword>
<organism evidence="10 11">
    <name type="scientific">Gordonia rhizosphera NBRC 16068</name>
    <dbReference type="NCBI Taxonomy" id="1108045"/>
    <lineage>
        <taxon>Bacteria</taxon>
        <taxon>Bacillati</taxon>
        <taxon>Actinomycetota</taxon>
        <taxon>Actinomycetes</taxon>
        <taxon>Mycobacteriales</taxon>
        <taxon>Gordoniaceae</taxon>
        <taxon>Gordonia</taxon>
    </lineage>
</organism>
<dbReference type="InterPro" id="IPR029016">
    <property type="entry name" value="GAF-like_dom_sf"/>
</dbReference>
<dbReference type="Gene3D" id="1.10.287.130">
    <property type="match status" value="1"/>
</dbReference>
<keyword evidence="11" id="KW-1185">Reference proteome</keyword>
<comment type="caution">
    <text evidence="10">The sequence shown here is derived from an EMBL/GenBank/DDBJ whole genome shotgun (WGS) entry which is preliminary data.</text>
</comment>
<dbReference type="GO" id="GO:0005886">
    <property type="term" value="C:plasma membrane"/>
    <property type="evidence" value="ECO:0007669"/>
    <property type="project" value="UniProtKB-SubCell"/>
</dbReference>
<dbReference type="InterPro" id="IPR004358">
    <property type="entry name" value="Sig_transdc_His_kin-like_C"/>
</dbReference>
<keyword evidence="6 10" id="KW-0418">Kinase</keyword>
<proteinExistence type="predicted"/>
<dbReference type="CDD" id="cd00130">
    <property type="entry name" value="PAS"/>
    <property type="match status" value="1"/>
</dbReference>
<dbReference type="InterPro" id="IPR000014">
    <property type="entry name" value="PAS"/>
</dbReference>
<dbReference type="Gene3D" id="3.30.450.40">
    <property type="match status" value="1"/>
</dbReference>
<feature type="domain" description="PAS" evidence="9">
    <location>
        <begin position="166"/>
        <end position="211"/>
    </location>
</feature>
<dbReference type="Pfam" id="PF02518">
    <property type="entry name" value="HATPase_c"/>
    <property type="match status" value="1"/>
</dbReference>